<comment type="caution">
    <text evidence="1">The sequence shown here is derived from an EMBL/GenBank/DDBJ whole genome shotgun (WGS) entry which is preliminary data.</text>
</comment>
<evidence type="ECO:0000313" key="1">
    <source>
        <dbReference type="EMBL" id="KAF5804565.1"/>
    </source>
</evidence>
<gene>
    <name evidence="1" type="ORF">HanXRQr2_Chr05g0198541</name>
</gene>
<dbReference type="EMBL" id="MNCJ02000320">
    <property type="protein sequence ID" value="KAF5804565.1"/>
    <property type="molecule type" value="Genomic_DNA"/>
</dbReference>
<keyword evidence="2" id="KW-1185">Reference proteome</keyword>
<sequence length="57" mass="6672">MCEPPLCAVAPDHRMQRRLLRQTIAITGGRTTAMKHRRNPPWKRFSLCILLLRSLFL</sequence>
<organism evidence="1 2">
    <name type="scientific">Helianthus annuus</name>
    <name type="common">Common sunflower</name>
    <dbReference type="NCBI Taxonomy" id="4232"/>
    <lineage>
        <taxon>Eukaryota</taxon>
        <taxon>Viridiplantae</taxon>
        <taxon>Streptophyta</taxon>
        <taxon>Embryophyta</taxon>
        <taxon>Tracheophyta</taxon>
        <taxon>Spermatophyta</taxon>
        <taxon>Magnoliopsida</taxon>
        <taxon>eudicotyledons</taxon>
        <taxon>Gunneridae</taxon>
        <taxon>Pentapetalae</taxon>
        <taxon>asterids</taxon>
        <taxon>campanulids</taxon>
        <taxon>Asterales</taxon>
        <taxon>Asteraceae</taxon>
        <taxon>Asteroideae</taxon>
        <taxon>Heliantheae alliance</taxon>
        <taxon>Heliantheae</taxon>
        <taxon>Helianthus</taxon>
    </lineage>
</organism>
<name>A0A9K3IYY5_HELAN</name>
<reference evidence="1" key="1">
    <citation type="journal article" date="2017" name="Nature">
        <title>The sunflower genome provides insights into oil metabolism, flowering and Asterid evolution.</title>
        <authorList>
            <person name="Badouin H."/>
            <person name="Gouzy J."/>
            <person name="Grassa C.J."/>
            <person name="Murat F."/>
            <person name="Staton S.E."/>
            <person name="Cottret L."/>
            <person name="Lelandais-Briere C."/>
            <person name="Owens G.L."/>
            <person name="Carrere S."/>
            <person name="Mayjonade B."/>
            <person name="Legrand L."/>
            <person name="Gill N."/>
            <person name="Kane N.C."/>
            <person name="Bowers J.E."/>
            <person name="Hubner S."/>
            <person name="Bellec A."/>
            <person name="Berard A."/>
            <person name="Berges H."/>
            <person name="Blanchet N."/>
            <person name="Boniface M.C."/>
            <person name="Brunel D."/>
            <person name="Catrice O."/>
            <person name="Chaidir N."/>
            <person name="Claudel C."/>
            <person name="Donnadieu C."/>
            <person name="Faraut T."/>
            <person name="Fievet G."/>
            <person name="Helmstetter N."/>
            <person name="King M."/>
            <person name="Knapp S.J."/>
            <person name="Lai Z."/>
            <person name="Le Paslier M.C."/>
            <person name="Lippi Y."/>
            <person name="Lorenzon L."/>
            <person name="Mandel J.R."/>
            <person name="Marage G."/>
            <person name="Marchand G."/>
            <person name="Marquand E."/>
            <person name="Bret-Mestries E."/>
            <person name="Morien E."/>
            <person name="Nambeesan S."/>
            <person name="Nguyen T."/>
            <person name="Pegot-Espagnet P."/>
            <person name="Pouilly N."/>
            <person name="Raftis F."/>
            <person name="Sallet E."/>
            <person name="Schiex T."/>
            <person name="Thomas J."/>
            <person name="Vandecasteele C."/>
            <person name="Vares D."/>
            <person name="Vear F."/>
            <person name="Vautrin S."/>
            <person name="Crespi M."/>
            <person name="Mangin B."/>
            <person name="Burke J.M."/>
            <person name="Salse J."/>
            <person name="Munos S."/>
            <person name="Vincourt P."/>
            <person name="Rieseberg L.H."/>
            <person name="Langlade N.B."/>
        </authorList>
    </citation>
    <scope>NUCLEOTIDE SEQUENCE</scope>
    <source>
        <tissue evidence="1">Leaves</tissue>
    </source>
</reference>
<dbReference type="Proteomes" id="UP000215914">
    <property type="component" value="Unassembled WGS sequence"/>
</dbReference>
<proteinExistence type="predicted"/>
<reference evidence="1" key="2">
    <citation type="submission" date="2020-06" db="EMBL/GenBank/DDBJ databases">
        <title>Helianthus annuus Genome sequencing and assembly Release 2.</title>
        <authorList>
            <person name="Gouzy J."/>
            <person name="Langlade N."/>
            <person name="Munos S."/>
        </authorList>
    </citation>
    <scope>NUCLEOTIDE SEQUENCE</scope>
    <source>
        <tissue evidence="1">Leaves</tissue>
    </source>
</reference>
<accession>A0A9K3IYY5</accession>
<dbReference type="Gramene" id="mRNA:HanXRQr2_Chr05g0198541">
    <property type="protein sequence ID" value="CDS:HanXRQr2_Chr05g0198541.1"/>
    <property type="gene ID" value="HanXRQr2_Chr05g0198541"/>
</dbReference>
<dbReference type="AlphaFoldDB" id="A0A9K3IYY5"/>
<evidence type="ECO:0000313" key="2">
    <source>
        <dbReference type="Proteomes" id="UP000215914"/>
    </source>
</evidence>
<protein>
    <submittedName>
        <fullName evidence="1">Uncharacterized protein</fullName>
    </submittedName>
</protein>